<proteinExistence type="predicted"/>
<evidence type="ECO:0000313" key="2">
    <source>
        <dbReference type="Proteomes" id="UP000828048"/>
    </source>
</evidence>
<keyword evidence="2" id="KW-1185">Reference proteome</keyword>
<reference evidence="1 2" key="1">
    <citation type="journal article" date="2021" name="Hortic Res">
        <title>High-quality reference genome and annotation aids understanding of berry development for evergreen blueberry (Vaccinium darrowii).</title>
        <authorList>
            <person name="Yu J."/>
            <person name="Hulse-Kemp A.M."/>
            <person name="Babiker E."/>
            <person name="Staton M."/>
        </authorList>
    </citation>
    <scope>NUCLEOTIDE SEQUENCE [LARGE SCALE GENOMIC DNA]</scope>
    <source>
        <strain evidence="2">cv. NJ 8807/NJ 8810</strain>
        <tissue evidence="1">Young leaf</tissue>
    </source>
</reference>
<dbReference type="Proteomes" id="UP000828048">
    <property type="component" value="Chromosome 10"/>
</dbReference>
<name>A0ACB7XFW4_9ERIC</name>
<organism evidence="1 2">
    <name type="scientific">Vaccinium darrowii</name>
    <dbReference type="NCBI Taxonomy" id="229202"/>
    <lineage>
        <taxon>Eukaryota</taxon>
        <taxon>Viridiplantae</taxon>
        <taxon>Streptophyta</taxon>
        <taxon>Embryophyta</taxon>
        <taxon>Tracheophyta</taxon>
        <taxon>Spermatophyta</taxon>
        <taxon>Magnoliopsida</taxon>
        <taxon>eudicotyledons</taxon>
        <taxon>Gunneridae</taxon>
        <taxon>Pentapetalae</taxon>
        <taxon>asterids</taxon>
        <taxon>Ericales</taxon>
        <taxon>Ericaceae</taxon>
        <taxon>Vaccinioideae</taxon>
        <taxon>Vaccinieae</taxon>
        <taxon>Vaccinium</taxon>
    </lineage>
</organism>
<protein>
    <submittedName>
        <fullName evidence="1">Uncharacterized protein</fullName>
    </submittedName>
</protein>
<evidence type="ECO:0000313" key="1">
    <source>
        <dbReference type="EMBL" id="KAH7839625.1"/>
    </source>
</evidence>
<accession>A0ACB7XFW4</accession>
<dbReference type="EMBL" id="CM037160">
    <property type="protein sequence ID" value="KAH7839625.1"/>
    <property type="molecule type" value="Genomic_DNA"/>
</dbReference>
<gene>
    <name evidence="1" type="ORF">Vadar_006484</name>
</gene>
<sequence length="320" mass="35815">MDEEWLRQIFSGAGEGSHSNHRSKYQIKGKKWEENGGGSKNAVDDYGEGEKHEIEDQHSQYPMSAALRVEKTGEDCNELNSRLSNGLDSLVEESLIDFGNKTLFNSDNNIDASIKTKGKYGLVLPENEGISSQPNIRSSQIEGINLPVELRPAEIRKRIRKELPCLLTSFQILGGQGSKNLCLATLRDCPEMMSGFLLYEFSLQQIGFEELKMFLKMAKIGRPVHCQNCNNISSLSLQLGQSSSSTSSPSTKAPSPEAPHVARSPERQHRALNVYNLFISEEIKRIKAANPQIKHEAAFKLAKKNWPSNGYEWMQQNGFL</sequence>
<comment type="caution">
    <text evidence="1">The sequence shown here is derived from an EMBL/GenBank/DDBJ whole genome shotgun (WGS) entry which is preliminary data.</text>
</comment>